<organism evidence="5 6">
    <name type="scientific">Pseudogymnoascus verrucosus</name>
    <dbReference type="NCBI Taxonomy" id="342668"/>
    <lineage>
        <taxon>Eukaryota</taxon>
        <taxon>Fungi</taxon>
        <taxon>Dikarya</taxon>
        <taxon>Ascomycota</taxon>
        <taxon>Pezizomycotina</taxon>
        <taxon>Leotiomycetes</taxon>
        <taxon>Thelebolales</taxon>
        <taxon>Thelebolaceae</taxon>
        <taxon>Pseudogymnoascus</taxon>
    </lineage>
</organism>
<keyword evidence="6" id="KW-1185">Reference proteome</keyword>
<dbReference type="STRING" id="342668.A0A2P6FGV3"/>
<dbReference type="GeneID" id="28837712"/>
<comment type="subcellular location">
    <subcellularLocation>
        <location evidence="1">Nucleus</location>
    </subcellularLocation>
</comment>
<dbReference type="RefSeq" id="XP_018131139.2">
    <property type="nucleotide sequence ID" value="XM_018273801.2"/>
</dbReference>
<dbReference type="GO" id="GO:0000724">
    <property type="term" value="P:double-strand break repair via homologous recombination"/>
    <property type="evidence" value="ECO:0007669"/>
    <property type="project" value="TreeGrafter"/>
</dbReference>
<dbReference type="EMBL" id="KV460222">
    <property type="protein sequence ID" value="PQM43876.1"/>
    <property type="molecule type" value="Genomic_DNA"/>
</dbReference>
<reference evidence="5 6" key="1">
    <citation type="submission" date="2016-03" db="EMBL/GenBank/DDBJ databases">
        <title>Comparative genomics of Pseudogymnoascus destructans, the fungus causing white-nose syndrome of bats.</title>
        <authorList>
            <person name="Palmer J.M."/>
            <person name="Drees K.P."/>
            <person name="Foster J.T."/>
            <person name="Lindner D.L."/>
        </authorList>
    </citation>
    <scope>NUCLEOTIDE SEQUENCE [LARGE SCALE GENOMIC DNA]</scope>
    <source>
        <strain evidence="5 6">UAMH 10579</strain>
    </source>
</reference>
<keyword evidence="3" id="KW-0539">Nucleus</keyword>
<comment type="similarity">
    <text evidence="2 4">Belongs to the HUS1 family.</text>
</comment>
<dbReference type="AlphaFoldDB" id="A0A2P6FGV3"/>
<dbReference type="GO" id="GO:0031573">
    <property type="term" value="P:mitotic intra-S DNA damage checkpoint signaling"/>
    <property type="evidence" value="ECO:0007669"/>
    <property type="project" value="TreeGrafter"/>
</dbReference>
<accession>A0A2P6FGV3</accession>
<evidence type="ECO:0000313" key="6">
    <source>
        <dbReference type="Proteomes" id="UP000091956"/>
    </source>
</evidence>
<evidence type="ECO:0000256" key="4">
    <source>
        <dbReference type="PIRNR" id="PIRNR011312"/>
    </source>
</evidence>
<dbReference type="Pfam" id="PF04005">
    <property type="entry name" value="Hus1"/>
    <property type="match status" value="1"/>
</dbReference>
<sequence>MRFKTSLRNIKTFSKLTASLATLGKIAWVRLDDENVRFTIIPEQGSQVWACISIDSLFYEYSVQSRIENNTINIELPLAPLQTALRSAENATSASLRLTKRDGDAILSLTIITNTVSAGNSNGFLRNRRDDDPFADDDFHEESLDARSAAERETIVTQEIPIRVLSPEGVEGIHEPKVRDSDVHILLPPLLQLKAISDRFTKLAFATTTNTAAAVNSTANTPKLELSANMHGSLKLSITTDALNIESVWNDLTNPDLEPNQIDGDVDDLPTEKMRAAGPDAWATVRIDGKDWSRVLSVGRLGGKVIACFVDNHALILYVYLTNYEDPGAKESVLTYYISSYAR</sequence>
<protein>
    <recommendedName>
        <fullName evidence="4">Checkpoint protein</fullName>
    </recommendedName>
</protein>
<reference evidence="6" key="2">
    <citation type="journal article" date="2018" name="Nat. Commun.">
        <title>Extreme sensitivity to ultraviolet light in the fungal pathogen causing white-nose syndrome of bats.</title>
        <authorList>
            <person name="Palmer J.M."/>
            <person name="Drees K.P."/>
            <person name="Foster J.T."/>
            <person name="Lindner D.L."/>
        </authorList>
    </citation>
    <scope>NUCLEOTIDE SEQUENCE [LARGE SCALE GENOMIC DNA]</scope>
    <source>
        <strain evidence="6">UAMH 10579</strain>
    </source>
</reference>
<dbReference type="GO" id="GO:0044778">
    <property type="term" value="P:meiotic DNA integrity checkpoint signaling"/>
    <property type="evidence" value="ECO:0007669"/>
    <property type="project" value="TreeGrafter"/>
</dbReference>
<dbReference type="PANTHER" id="PTHR12900">
    <property type="entry name" value="MITOTIC AND DNA DAMAGE CHECKPOINT PROTEIN HUS1"/>
    <property type="match status" value="1"/>
</dbReference>
<dbReference type="GO" id="GO:0000723">
    <property type="term" value="P:telomere maintenance"/>
    <property type="evidence" value="ECO:0007669"/>
    <property type="project" value="TreeGrafter"/>
</dbReference>
<dbReference type="InterPro" id="IPR007150">
    <property type="entry name" value="HUS1/Mec3"/>
</dbReference>
<evidence type="ECO:0000256" key="2">
    <source>
        <dbReference type="ARBA" id="ARBA00005563"/>
    </source>
</evidence>
<dbReference type="GO" id="GO:0006289">
    <property type="term" value="P:nucleotide-excision repair"/>
    <property type="evidence" value="ECO:0007669"/>
    <property type="project" value="TreeGrafter"/>
</dbReference>
<dbReference type="GO" id="GO:0005730">
    <property type="term" value="C:nucleolus"/>
    <property type="evidence" value="ECO:0007669"/>
    <property type="project" value="InterPro"/>
</dbReference>
<dbReference type="Gene3D" id="3.70.10.10">
    <property type="match status" value="1"/>
</dbReference>
<dbReference type="InterPro" id="IPR016580">
    <property type="entry name" value="HUS1"/>
</dbReference>
<evidence type="ECO:0000256" key="1">
    <source>
        <dbReference type="ARBA" id="ARBA00004123"/>
    </source>
</evidence>
<proteinExistence type="inferred from homology"/>
<gene>
    <name evidence="5" type="ORF">VE01_10772</name>
</gene>
<dbReference type="GO" id="GO:0030896">
    <property type="term" value="C:checkpoint clamp complex"/>
    <property type="evidence" value="ECO:0007669"/>
    <property type="project" value="InterPro"/>
</dbReference>
<dbReference type="PIRSF" id="PIRSF011312">
    <property type="entry name" value="Cell_cycle_HUS1"/>
    <property type="match status" value="1"/>
</dbReference>
<evidence type="ECO:0000256" key="3">
    <source>
        <dbReference type="ARBA" id="ARBA00023242"/>
    </source>
</evidence>
<evidence type="ECO:0000313" key="5">
    <source>
        <dbReference type="EMBL" id="PQM43876.1"/>
    </source>
</evidence>
<dbReference type="GO" id="GO:0035861">
    <property type="term" value="C:site of double-strand break"/>
    <property type="evidence" value="ECO:0007669"/>
    <property type="project" value="TreeGrafter"/>
</dbReference>
<dbReference type="Proteomes" id="UP000091956">
    <property type="component" value="Unassembled WGS sequence"/>
</dbReference>
<dbReference type="GO" id="GO:0033314">
    <property type="term" value="P:mitotic DNA replication checkpoint signaling"/>
    <property type="evidence" value="ECO:0007669"/>
    <property type="project" value="TreeGrafter"/>
</dbReference>
<name>A0A2P6FGV3_9PEZI</name>
<dbReference type="PANTHER" id="PTHR12900:SF0">
    <property type="entry name" value="CHECKPOINT PROTEIN"/>
    <property type="match status" value="1"/>
</dbReference>